<proteinExistence type="predicted"/>
<dbReference type="Proteomes" id="UP000837857">
    <property type="component" value="Chromosome 6"/>
</dbReference>
<organism evidence="2 3">
    <name type="scientific">Iphiclides podalirius</name>
    <name type="common">scarce swallowtail</name>
    <dbReference type="NCBI Taxonomy" id="110791"/>
    <lineage>
        <taxon>Eukaryota</taxon>
        <taxon>Metazoa</taxon>
        <taxon>Ecdysozoa</taxon>
        <taxon>Arthropoda</taxon>
        <taxon>Hexapoda</taxon>
        <taxon>Insecta</taxon>
        <taxon>Pterygota</taxon>
        <taxon>Neoptera</taxon>
        <taxon>Endopterygota</taxon>
        <taxon>Lepidoptera</taxon>
        <taxon>Glossata</taxon>
        <taxon>Ditrysia</taxon>
        <taxon>Papilionoidea</taxon>
        <taxon>Papilionidae</taxon>
        <taxon>Papilioninae</taxon>
        <taxon>Iphiclides</taxon>
    </lineage>
</organism>
<sequence>MIKRSQARLTREEVDLVKTQYRFDDPGSICVSDDSIAGFRHVSLCVRATYGRARVLLQTKAIGRARTRAQARGEMNSPTPAVPPTRFI</sequence>
<evidence type="ECO:0000313" key="3">
    <source>
        <dbReference type="Proteomes" id="UP000837857"/>
    </source>
</evidence>
<name>A0ABN8IZS9_9NEOP</name>
<gene>
    <name evidence="2" type="ORF">IPOD504_LOCUS15184</name>
</gene>
<dbReference type="EMBL" id="OW152818">
    <property type="protein sequence ID" value="CAH2071586.1"/>
    <property type="molecule type" value="Genomic_DNA"/>
</dbReference>
<evidence type="ECO:0000313" key="2">
    <source>
        <dbReference type="EMBL" id="CAH2071586.1"/>
    </source>
</evidence>
<evidence type="ECO:0000256" key="1">
    <source>
        <dbReference type="SAM" id="MobiDB-lite"/>
    </source>
</evidence>
<protein>
    <recommendedName>
        <fullName evidence="4">Ribosomal protein S14</fullName>
    </recommendedName>
</protein>
<feature type="non-terminal residue" evidence="2">
    <location>
        <position position="88"/>
    </location>
</feature>
<keyword evidence="3" id="KW-1185">Reference proteome</keyword>
<accession>A0ABN8IZS9</accession>
<feature type="region of interest" description="Disordered" evidence="1">
    <location>
        <begin position="67"/>
        <end position="88"/>
    </location>
</feature>
<reference evidence="2" key="1">
    <citation type="submission" date="2022-03" db="EMBL/GenBank/DDBJ databases">
        <authorList>
            <person name="Martin H S."/>
        </authorList>
    </citation>
    <scope>NUCLEOTIDE SEQUENCE</scope>
</reference>
<evidence type="ECO:0008006" key="4">
    <source>
        <dbReference type="Google" id="ProtNLM"/>
    </source>
</evidence>